<gene>
    <name evidence="2" type="ORF">COV54_02570</name>
</gene>
<proteinExistence type="predicted"/>
<keyword evidence="1" id="KW-0812">Transmembrane</keyword>
<evidence type="ECO:0000313" key="2">
    <source>
        <dbReference type="EMBL" id="PIR06465.1"/>
    </source>
</evidence>
<dbReference type="PROSITE" id="PS51257">
    <property type="entry name" value="PROKAR_LIPOPROTEIN"/>
    <property type="match status" value="1"/>
</dbReference>
<feature type="transmembrane region" description="Helical" evidence="1">
    <location>
        <begin position="12"/>
        <end position="32"/>
    </location>
</feature>
<evidence type="ECO:0000313" key="3">
    <source>
        <dbReference type="Proteomes" id="UP000228867"/>
    </source>
</evidence>
<reference evidence="2 3" key="1">
    <citation type="submission" date="2017-09" db="EMBL/GenBank/DDBJ databases">
        <title>Depth-based differentiation of microbial function through sediment-hosted aquifers and enrichment of novel symbionts in the deep terrestrial subsurface.</title>
        <authorList>
            <person name="Probst A.J."/>
            <person name="Ladd B."/>
            <person name="Jarett J.K."/>
            <person name="Geller-Mcgrath D.E."/>
            <person name="Sieber C.M."/>
            <person name="Emerson J.B."/>
            <person name="Anantharaman K."/>
            <person name="Thomas B.C."/>
            <person name="Malmstrom R."/>
            <person name="Stieglmeier M."/>
            <person name="Klingl A."/>
            <person name="Woyke T."/>
            <person name="Ryan C.M."/>
            <person name="Banfield J.F."/>
        </authorList>
    </citation>
    <scope>NUCLEOTIDE SEQUENCE [LARGE SCALE GENOMIC DNA]</scope>
    <source>
        <strain evidence="2">CG11_big_fil_rev_8_21_14_0_20_38_23</strain>
    </source>
</reference>
<protein>
    <recommendedName>
        <fullName evidence="4">DUF5667 domain-containing protein</fullName>
    </recommendedName>
</protein>
<sequence>MNKIFSSPKNLIFWSLIVLLIIGCLVFIYFIWQYVFLTSRATIPLGFLSSYQKVAKTSQDIVNFTNSARQIIKEVNLSDLHSDYDQVLSLINQARQKNNQAHDLAFELSQNLKNMAESLNQLKTLESQRLGYEAVALEFSLVSEFIAYSQSTNNFLDSLTLAIAVDNFQNRHRVSEVLKNVNQKVLLINSLNREYLNKIILLGRSLNK</sequence>
<evidence type="ECO:0008006" key="4">
    <source>
        <dbReference type="Google" id="ProtNLM"/>
    </source>
</evidence>
<dbReference type="Proteomes" id="UP000228867">
    <property type="component" value="Unassembled WGS sequence"/>
</dbReference>
<keyword evidence="1" id="KW-0472">Membrane</keyword>
<organism evidence="2 3">
    <name type="scientific">Candidatus Jorgensenbacteria bacterium CG11_big_fil_rev_8_21_14_0_20_38_23</name>
    <dbReference type="NCBI Taxonomy" id="1974594"/>
    <lineage>
        <taxon>Bacteria</taxon>
        <taxon>Candidatus Joergenseniibacteriota</taxon>
    </lineage>
</organism>
<dbReference type="AlphaFoldDB" id="A0A2H0NE71"/>
<keyword evidence="1" id="KW-1133">Transmembrane helix</keyword>
<comment type="caution">
    <text evidence="2">The sequence shown here is derived from an EMBL/GenBank/DDBJ whole genome shotgun (WGS) entry which is preliminary data.</text>
</comment>
<accession>A0A2H0NE71</accession>
<name>A0A2H0NE71_9BACT</name>
<dbReference type="EMBL" id="PCWR01000056">
    <property type="protein sequence ID" value="PIR06465.1"/>
    <property type="molecule type" value="Genomic_DNA"/>
</dbReference>
<evidence type="ECO:0000256" key="1">
    <source>
        <dbReference type="SAM" id="Phobius"/>
    </source>
</evidence>